<dbReference type="PROSITE" id="PS50105">
    <property type="entry name" value="SAM_DOMAIN"/>
    <property type="match status" value="1"/>
</dbReference>
<dbReference type="InterPro" id="IPR013761">
    <property type="entry name" value="SAM/pointed_sf"/>
</dbReference>
<dbReference type="InterPro" id="IPR011993">
    <property type="entry name" value="PH-like_dom_sf"/>
</dbReference>
<protein>
    <submittedName>
        <fullName evidence="4">Putative ph domain-containing protein</fullName>
    </submittedName>
</protein>
<dbReference type="SMART" id="SM00454">
    <property type="entry name" value="SAM"/>
    <property type="match status" value="1"/>
</dbReference>
<gene>
    <name evidence="4" type="ORF">EV44_g6090</name>
</gene>
<evidence type="ECO:0000259" key="2">
    <source>
        <dbReference type="PROSITE" id="PS50003"/>
    </source>
</evidence>
<dbReference type="SUPFAM" id="SSF50729">
    <property type="entry name" value="PH domain-like"/>
    <property type="match status" value="1"/>
</dbReference>
<dbReference type="HOGENOM" id="CLU_009306_0_0_1"/>
<keyword evidence="5" id="KW-1185">Reference proteome</keyword>
<dbReference type="SMART" id="SM00233">
    <property type="entry name" value="PH"/>
    <property type="match status" value="1"/>
</dbReference>
<dbReference type="PANTHER" id="PTHR12844:SF42">
    <property type="entry name" value="CONNECTOR ENHANCER OF KSR PROTEIN CNK"/>
    <property type="match status" value="1"/>
</dbReference>
<name>A0A0B1P0I0_UNCNE</name>
<evidence type="ECO:0000313" key="5">
    <source>
        <dbReference type="Proteomes" id="UP000030854"/>
    </source>
</evidence>
<dbReference type="EMBL" id="JNVN01002610">
    <property type="protein sequence ID" value="KHJ31753.1"/>
    <property type="molecule type" value="Genomic_DNA"/>
</dbReference>
<evidence type="ECO:0000313" key="4">
    <source>
        <dbReference type="EMBL" id="KHJ31753.1"/>
    </source>
</evidence>
<feature type="domain" description="PH" evidence="2">
    <location>
        <begin position="535"/>
        <end position="669"/>
    </location>
</feature>
<dbReference type="InterPro" id="IPR001849">
    <property type="entry name" value="PH_domain"/>
</dbReference>
<proteinExistence type="predicted"/>
<dbReference type="Proteomes" id="UP000030854">
    <property type="component" value="Unassembled WGS sequence"/>
</dbReference>
<feature type="compositionally biased region" description="Acidic residues" evidence="1">
    <location>
        <begin position="1"/>
        <end position="16"/>
    </location>
</feature>
<dbReference type="Gene3D" id="2.30.29.30">
    <property type="entry name" value="Pleckstrin-homology domain (PH domain)/Phosphotyrosine-binding domain (PTB)"/>
    <property type="match status" value="1"/>
</dbReference>
<dbReference type="PROSITE" id="PS50003">
    <property type="entry name" value="PH_DOMAIN"/>
    <property type="match status" value="1"/>
</dbReference>
<dbReference type="InterPro" id="IPR001660">
    <property type="entry name" value="SAM"/>
</dbReference>
<dbReference type="Pfam" id="PF07647">
    <property type="entry name" value="SAM_2"/>
    <property type="match status" value="1"/>
</dbReference>
<dbReference type="SUPFAM" id="SSF47769">
    <property type="entry name" value="SAM/Pointed domain"/>
    <property type="match status" value="1"/>
</dbReference>
<reference evidence="4 5" key="1">
    <citation type="journal article" date="2014" name="BMC Genomics">
        <title>Adaptive genomic structural variation in the grape powdery mildew pathogen, Erysiphe necator.</title>
        <authorList>
            <person name="Jones L."/>
            <person name="Riaz S."/>
            <person name="Morales-Cruz A."/>
            <person name="Amrine K.C."/>
            <person name="McGuire B."/>
            <person name="Gubler W.D."/>
            <person name="Walker M.A."/>
            <person name="Cantu D."/>
        </authorList>
    </citation>
    <scope>NUCLEOTIDE SEQUENCE [LARGE SCALE GENOMIC DNA]</scope>
    <source>
        <strain evidence="5">c</strain>
    </source>
</reference>
<feature type="region of interest" description="Disordered" evidence="1">
    <location>
        <begin position="1"/>
        <end position="29"/>
    </location>
</feature>
<comment type="caution">
    <text evidence="4">The sequence shown here is derived from an EMBL/GenBank/DDBJ whole genome shotgun (WGS) entry which is preliminary data.</text>
</comment>
<sequence>MEPIDTEFEDDSEVEDLSPSLSLGSTTRRSDTTISSLHELRTPNFDSNGFCKLNFDVTKPKPVEGPWGMHLFRGSVDSSSVATEPDAIENYYLKISPATPTTIDFQKFHRSKIETLNRPLSHPFFDLSIDPVDSMILSDIACWTPRHVSRWMHHVGFDILIAEKFEKNDISGAILLTLKFEDLNELDISSFRLRKKIWNEVENLRYSSYKSFEKSSSLDRSVKSIDEELLTLSEENKSHQLEASYTNLINVSKCGINQVDVILPSCIKSGSLSKLDSEIENTIVMEDRNTKVDDISKREGQELLIENFYGQSNPKNSSEPFGKNHTVKEFLSSPDIHKSSFSANEPSSIYDNQVQEKNSKNTLSQLEEANLRLINLRDPQENVKQFIESQSLSMKTDENYLKQKTNQELQSQAPKNENFNNFLAKPQVLDYVRSSATFSPYQMERVAAISPELQNVVQPQLASSRFGVYIPNTDISLSIRHAQLGAVARNVCHSILKNFMKSSFHISRIRYSPSKVAPEFSEDKVDVLENVTADHVTQAGWMRKRKTKILRFDWQNYYFSLKGTQLAMHKNEHECLFDAIEYIDIDDYAIVCSSFATSSKFHAAFRAMSISRKEEQQKNTAPFAFQLVPASVKKGGRLNTCRKIKAHYFAVQSQNERSDWMREIMLAKAMHKKKQGYKVNVNGNVT</sequence>
<organism evidence="4 5">
    <name type="scientific">Uncinula necator</name>
    <name type="common">Grape powdery mildew</name>
    <dbReference type="NCBI Taxonomy" id="52586"/>
    <lineage>
        <taxon>Eukaryota</taxon>
        <taxon>Fungi</taxon>
        <taxon>Dikarya</taxon>
        <taxon>Ascomycota</taxon>
        <taxon>Pezizomycotina</taxon>
        <taxon>Leotiomycetes</taxon>
        <taxon>Erysiphales</taxon>
        <taxon>Erysiphaceae</taxon>
        <taxon>Erysiphe</taxon>
    </lineage>
</organism>
<evidence type="ECO:0000259" key="3">
    <source>
        <dbReference type="PROSITE" id="PS50105"/>
    </source>
</evidence>
<feature type="domain" description="SAM" evidence="3">
    <location>
        <begin position="143"/>
        <end position="207"/>
    </location>
</feature>
<dbReference type="AlphaFoldDB" id="A0A0B1P0I0"/>
<dbReference type="Gene3D" id="1.10.150.50">
    <property type="entry name" value="Transcription Factor, Ets-1"/>
    <property type="match status" value="1"/>
</dbReference>
<dbReference type="InterPro" id="IPR051566">
    <property type="entry name" value="CNKSR"/>
</dbReference>
<dbReference type="Pfam" id="PF00169">
    <property type="entry name" value="PH"/>
    <property type="match status" value="1"/>
</dbReference>
<dbReference type="PANTHER" id="PTHR12844">
    <property type="entry name" value="CONNECTOR ENCHANCER OF KINASE SUPPRESSOR OF RAS"/>
    <property type="match status" value="1"/>
</dbReference>
<accession>A0A0B1P0I0</accession>
<evidence type="ECO:0000256" key="1">
    <source>
        <dbReference type="SAM" id="MobiDB-lite"/>
    </source>
</evidence>
<dbReference type="CDD" id="cd09535">
    <property type="entry name" value="SAM_BOI-like_fungal"/>
    <property type="match status" value="1"/>
</dbReference>